<comment type="similarity">
    <text evidence="1">Belongs to the EFG1/PHD1/stuA family.</text>
</comment>
<dbReference type="InterPro" id="IPR003163">
    <property type="entry name" value="Tscrpt_reg_HTH_APSES-type"/>
</dbReference>
<sequence>MPAHPIASQTQAPLQHPAMNLPVNISSSSFPPKDSALSAAAAAPSSGYSAFYQNYHSYAPPASALSTVNAGLGDPKSSAALTANSSPTENIVNTTINLSNDPAVLQQKGYYTNYNQQYNTQYYSSTACPYQSQSQSQLQPQPQQFQQKPLSTAETSSQLTQQDSGQLQPPPSQNYQNHSQPLSQPQPQPQSQFQPSNPQPLNSSNQSISNSNNNSYPQRTSSTQSSNPIFVGSQTNSPTSIVGNANTNATAIATATTTATTTVSPHSKLSNTVQNQNDVQNQNQNQNQSKKNKIKLIKKNTTNGSNSKTPNDNPNSETSFDSAPYNFYNNAYNPSYDANGQLVPVGNNPPPPPDYRYPYFYSLPGVSFPTGIPPPPANGLSATTGQIQPAGIRPRVTTTMWEDEKTLCYQVDANGVSVVRRADTNMINGTKLLNVAQMTRGRRDGILKSEKIRHVVKIGSMHLKGVWIPFERALAMAQREGIIDLLYPLFVRDIKKIVQGSATDGPGSYYPIAYAAPPLMNSPLAPLPPMMNASNNSSNNNNNNNNKNNLDNITGERKNLIENKSTNSNSPRVNSTEPESAESPECTITSQAHEPFPPGYQTGLPGLPLPAPSLAAPPPPHQQFHPFYTLHYPYYGGYPPYGYYQPPPPPPAQSYGNSYYNTYNSTNNFSDVSRDPNSDLRSNSNTILENSSNSSPNSNLNQSSVSSNNSYDPYTHKKLDSK</sequence>
<dbReference type="SUPFAM" id="SSF54616">
    <property type="entry name" value="DNA-binding domain of Mlu1-box binding protein MBP1"/>
    <property type="match status" value="1"/>
</dbReference>
<feature type="compositionally biased region" description="Polar residues" evidence="5">
    <location>
        <begin position="304"/>
        <end position="321"/>
    </location>
</feature>
<dbReference type="InterPro" id="IPR018004">
    <property type="entry name" value="KilA/APSES_HTH"/>
</dbReference>
<dbReference type="PANTHER" id="PTHR47792:SF1">
    <property type="entry name" value="PROTEIN SOK2-RELATED"/>
    <property type="match status" value="1"/>
</dbReference>
<evidence type="ECO:0000313" key="8">
    <source>
        <dbReference type="Proteomes" id="UP000095038"/>
    </source>
</evidence>
<evidence type="ECO:0000256" key="1">
    <source>
        <dbReference type="ARBA" id="ARBA00007247"/>
    </source>
</evidence>
<dbReference type="GO" id="GO:0043565">
    <property type="term" value="F:sequence-specific DNA binding"/>
    <property type="evidence" value="ECO:0007669"/>
    <property type="project" value="TreeGrafter"/>
</dbReference>
<dbReference type="AlphaFoldDB" id="A0A1D2VDR2"/>
<protein>
    <submittedName>
        <fullName evidence="7">Apses-domain-containing protein</fullName>
    </submittedName>
</protein>
<evidence type="ECO:0000259" key="6">
    <source>
        <dbReference type="PROSITE" id="PS51299"/>
    </source>
</evidence>
<evidence type="ECO:0000313" key="7">
    <source>
        <dbReference type="EMBL" id="ODV59781.1"/>
    </source>
</evidence>
<dbReference type="SMART" id="SM01252">
    <property type="entry name" value="KilA-N"/>
    <property type="match status" value="1"/>
</dbReference>
<dbReference type="OrthoDB" id="5407653at2759"/>
<dbReference type="Gene3D" id="3.10.260.10">
    <property type="entry name" value="Transcription regulator HTH, APSES-type DNA-binding domain"/>
    <property type="match status" value="1"/>
</dbReference>
<feature type="region of interest" description="Disordered" evidence="5">
    <location>
        <begin position="133"/>
        <end position="242"/>
    </location>
</feature>
<dbReference type="EMBL" id="KV454484">
    <property type="protein sequence ID" value="ODV59781.1"/>
    <property type="molecule type" value="Genomic_DNA"/>
</dbReference>
<dbReference type="InterPro" id="IPR029790">
    <property type="entry name" value="EFG1/Phd1/StuA"/>
</dbReference>
<dbReference type="RefSeq" id="XP_020046088.1">
    <property type="nucleotide sequence ID" value="XM_020188661.1"/>
</dbReference>
<keyword evidence="3" id="KW-0238">DNA-binding</keyword>
<feature type="compositionally biased region" description="Low complexity" evidence="5">
    <location>
        <begin position="133"/>
        <end position="151"/>
    </location>
</feature>
<feature type="compositionally biased region" description="Low complexity" evidence="5">
    <location>
        <begin position="176"/>
        <end position="218"/>
    </location>
</feature>
<gene>
    <name evidence="7" type="ORF">ASCRUDRAFT_106922</name>
</gene>
<feature type="compositionally biased region" description="Polar residues" evidence="5">
    <location>
        <begin position="152"/>
        <end position="167"/>
    </location>
</feature>
<organism evidence="7 8">
    <name type="scientific">Ascoidea rubescens DSM 1968</name>
    <dbReference type="NCBI Taxonomy" id="1344418"/>
    <lineage>
        <taxon>Eukaryota</taxon>
        <taxon>Fungi</taxon>
        <taxon>Dikarya</taxon>
        <taxon>Ascomycota</taxon>
        <taxon>Saccharomycotina</taxon>
        <taxon>Saccharomycetes</taxon>
        <taxon>Ascoideaceae</taxon>
        <taxon>Ascoidea</taxon>
    </lineage>
</organism>
<feature type="compositionally biased region" description="Low complexity" evidence="5">
    <location>
        <begin position="532"/>
        <end position="549"/>
    </location>
</feature>
<evidence type="ECO:0000256" key="2">
    <source>
        <dbReference type="ARBA" id="ARBA00023015"/>
    </source>
</evidence>
<feature type="compositionally biased region" description="Low complexity" evidence="5">
    <location>
        <begin position="690"/>
        <end position="710"/>
    </location>
</feature>
<evidence type="ECO:0000256" key="5">
    <source>
        <dbReference type="SAM" id="MobiDB-lite"/>
    </source>
</evidence>
<feature type="domain" description="HTH APSES-type" evidence="6">
    <location>
        <begin position="395"/>
        <end position="501"/>
    </location>
</feature>
<dbReference type="InParanoid" id="A0A1D2VDR2"/>
<feature type="region of interest" description="Disordered" evidence="5">
    <location>
        <begin position="666"/>
        <end position="722"/>
    </location>
</feature>
<evidence type="ECO:0000256" key="3">
    <source>
        <dbReference type="ARBA" id="ARBA00023125"/>
    </source>
</evidence>
<proteinExistence type="inferred from homology"/>
<keyword evidence="8" id="KW-1185">Reference proteome</keyword>
<feature type="region of interest" description="Disordered" evidence="5">
    <location>
        <begin position="298"/>
        <end position="324"/>
    </location>
</feature>
<keyword evidence="2" id="KW-0805">Transcription regulation</keyword>
<dbReference type="PANTHER" id="PTHR47792">
    <property type="entry name" value="PROTEIN SOK2-RELATED"/>
    <property type="match status" value="1"/>
</dbReference>
<dbReference type="GO" id="GO:0045944">
    <property type="term" value="P:positive regulation of transcription by RNA polymerase II"/>
    <property type="evidence" value="ECO:0007669"/>
    <property type="project" value="TreeGrafter"/>
</dbReference>
<feature type="compositionally biased region" description="Polar residues" evidence="5">
    <location>
        <begin position="679"/>
        <end position="689"/>
    </location>
</feature>
<reference evidence="8" key="1">
    <citation type="submission" date="2016-05" db="EMBL/GenBank/DDBJ databases">
        <title>Comparative genomics of biotechnologically important yeasts.</title>
        <authorList>
            <consortium name="DOE Joint Genome Institute"/>
            <person name="Riley R."/>
            <person name="Haridas S."/>
            <person name="Wolfe K.H."/>
            <person name="Lopes M.R."/>
            <person name="Hittinger C.T."/>
            <person name="Goker M."/>
            <person name="Salamov A."/>
            <person name="Wisecaver J."/>
            <person name="Long T.M."/>
            <person name="Aerts A.L."/>
            <person name="Barry K."/>
            <person name="Choi C."/>
            <person name="Clum A."/>
            <person name="Coughlan A.Y."/>
            <person name="Deshpande S."/>
            <person name="Douglass A.P."/>
            <person name="Hanson S.J."/>
            <person name="Klenk H.-P."/>
            <person name="Labutti K."/>
            <person name="Lapidus A."/>
            <person name="Lindquist E."/>
            <person name="Lipzen A."/>
            <person name="Meier-Kolthoff J.P."/>
            <person name="Ohm R.A."/>
            <person name="Otillar R.P."/>
            <person name="Pangilinan J."/>
            <person name="Peng Y."/>
            <person name="Rokas A."/>
            <person name="Rosa C.A."/>
            <person name="Scheuner C."/>
            <person name="Sibirny A.A."/>
            <person name="Slot J.C."/>
            <person name="Stielow J.B."/>
            <person name="Sun H."/>
            <person name="Kurtzman C.P."/>
            <person name="Blackwell M."/>
            <person name="Grigoriev I.V."/>
            <person name="Jeffries T.W."/>
        </authorList>
    </citation>
    <scope>NUCLEOTIDE SEQUENCE [LARGE SCALE GENOMIC DNA]</scope>
    <source>
        <strain evidence="8">DSM 1968</strain>
    </source>
</reference>
<dbReference type="PROSITE" id="PS51299">
    <property type="entry name" value="HTH_APSES"/>
    <property type="match status" value="1"/>
</dbReference>
<name>A0A1D2VDR2_9ASCO</name>
<accession>A0A1D2VDR2</accession>
<dbReference type="STRING" id="1344418.A0A1D2VDR2"/>
<dbReference type="Proteomes" id="UP000095038">
    <property type="component" value="Unassembled WGS sequence"/>
</dbReference>
<feature type="region of interest" description="Disordered" evidence="5">
    <location>
        <begin position="527"/>
        <end position="620"/>
    </location>
</feature>
<feature type="compositionally biased region" description="Polar residues" evidence="5">
    <location>
        <begin position="562"/>
        <end position="578"/>
    </location>
</feature>
<dbReference type="GO" id="GO:0003700">
    <property type="term" value="F:DNA-binding transcription factor activity"/>
    <property type="evidence" value="ECO:0007669"/>
    <property type="project" value="TreeGrafter"/>
</dbReference>
<evidence type="ECO:0000256" key="4">
    <source>
        <dbReference type="ARBA" id="ARBA00023163"/>
    </source>
</evidence>
<dbReference type="InterPro" id="IPR036887">
    <property type="entry name" value="HTH_APSES_sf"/>
</dbReference>
<dbReference type="Pfam" id="PF04383">
    <property type="entry name" value="KilA-N"/>
    <property type="match status" value="1"/>
</dbReference>
<dbReference type="FunFam" id="3.10.260.10:FF:000003">
    <property type="entry name" value="Ascospore maturation 1 protein"/>
    <property type="match status" value="1"/>
</dbReference>
<dbReference type="GeneID" id="30962297"/>
<dbReference type="GO" id="GO:0005634">
    <property type="term" value="C:nucleus"/>
    <property type="evidence" value="ECO:0007669"/>
    <property type="project" value="TreeGrafter"/>
</dbReference>
<feature type="compositionally biased region" description="Pro residues" evidence="5">
    <location>
        <begin position="607"/>
        <end position="620"/>
    </location>
</feature>
<feature type="compositionally biased region" description="Polar residues" evidence="5">
    <location>
        <begin position="219"/>
        <end position="242"/>
    </location>
</feature>
<keyword evidence="4" id="KW-0804">Transcription</keyword>